<feature type="region of interest" description="Disordered" evidence="1">
    <location>
        <begin position="76"/>
        <end position="136"/>
    </location>
</feature>
<dbReference type="OrthoDB" id="5101720at2"/>
<dbReference type="EMBL" id="LDQC01000038">
    <property type="protein sequence ID" value="KTR07758.1"/>
    <property type="molecule type" value="Genomic_DNA"/>
</dbReference>
<keyword evidence="2" id="KW-1133">Transmembrane helix</keyword>
<organism evidence="3 4">
    <name type="scientific">Curtobacterium luteum</name>
    <dbReference type="NCBI Taxonomy" id="33881"/>
    <lineage>
        <taxon>Bacteria</taxon>
        <taxon>Bacillati</taxon>
        <taxon>Actinomycetota</taxon>
        <taxon>Actinomycetes</taxon>
        <taxon>Micrococcales</taxon>
        <taxon>Microbacteriaceae</taxon>
        <taxon>Curtobacterium</taxon>
    </lineage>
</organism>
<feature type="transmembrane region" description="Helical" evidence="2">
    <location>
        <begin position="183"/>
        <end position="204"/>
    </location>
</feature>
<dbReference type="STRING" id="33881.NS184_07265"/>
<keyword evidence="2" id="KW-0472">Membrane</keyword>
<gene>
    <name evidence="3" type="ORF">NS184_07265</name>
</gene>
<evidence type="ECO:0000313" key="4">
    <source>
        <dbReference type="Proteomes" id="UP000078252"/>
    </source>
</evidence>
<feature type="compositionally biased region" description="Basic and acidic residues" evidence="1">
    <location>
        <begin position="121"/>
        <end position="132"/>
    </location>
</feature>
<comment type="caution">
    <text evidence="3">The sequence shown here is derived from an EMBL/GenBank/DDBJ whole genome shotgun (WGS) entry which is preliminary data.</text>
</comment>
<evidence type="ECO:0000256" key="2">
    <source>
        <dbReference type="SAM" id="Phobius"/>
    </source>
</evidence>
<accession>A0A175RWS5</accession>
<name>A0A175RWS5_9MICO</name>
<dbReference type="Proteomes" id="UP000078252">
    <property type="component" value="Unassembled WGS sequence"/>
</dbReference>
<evidence type="ECO:0000313" key="3">
    <source>
        <dbReference type="EMBL" id="KTR07758.1"/>
    </source>
</evidence>
<reference evidence="3 4" key="1">
    <citation type="journal article" date="2016" name="Front. Microbiol.">
        <title>Genomic Resource of Rice Seed Associated Bacteria.</title>
        <authorList>
            <person name="Midha S."/>
            <person name="Bansal K."/>
            <person name="Sharma S."/>
            <person name="Kumar N."/>
            <person name="Patil P.P."/>
            <person name="Chaudhry V."/>
            <person name="Patil P.B."/>
        </authorList>
    </citation>
    <scope>NUCLEOTIDE SEQUENCE [LARGE SCALE GENOMIC DNA]</scope>
    <source>
        <strain evidence="3 4">NS184</strain>
    </source>
</reference>
<evidence type="ECO:0000256" key="1">
    <source>
        <dbReference type="SAM" id="MobiDB-lite"/>
    </source>
</evidence>
<sequence length="385" mass="40453">MARQYHQVASAISGAASTLRRLDGSGSESKAVTAFLKKAGDLADKLGRAEGRYSGTGDALDEYAGALSAAIDEASAASRLHDQSETEAQSSTRSQDRYQELANSSADPDQQQEYQTLSDTQRGRAESARADAARAASQMQSAVEGLQTAAQRAIAKIDDSVDDGLDDSAWDNFKQWMKDNDEWISVVLKVVQFAGTVLAIAALLFPLTSWLGAAALILMAAATVGDTAKAAAGTGSWADVGLDLVGLATFGAGKLAVSAGRAATAEVGMSRVGGLVRGGDDVANAVVRVNRSFDRVAAEGIRPWYRFAAAGDEDIAQMAQWIARSRVGAAGQSVEAVERLQFWIRTGTGLGWTGMGLDGAGWLKDYVPAWNSLARRTTLPIGASW</sequence>
<feature type="compositionally biased region" description="Polar residues" evidence="1">
    <location>
        <begin position="101"/>
        <end position="120"/>
    </location>
</feature>
<keyword evidence="2" id="KW-0812">Transmembrane</keyword>
<proteinExistence type="predicted"/>
<dbReference type="AlphaFoldDB" id="A0A175RWS5"/>
<dbReference type="PATRIC" id="fig|33881.3.peg.1759"/>
<protein>
    <submittedName>
        <fullName evidence="3">Uncharacterized protein</fullName>
    </submittedName>
</protein>